<dbReference type="Proteomes" id="UP001501353">
    <property type="component" value="Unassembled WGS sequence"/>
</dbReference>
<dbReference type="EMBL" id="BAAAZE010000010">
    <property type="protein sequence ID" value="GAA4027254.1"/>
    <property type="molecule type" value="Genomic_DNA"/>
</dbReference>
<keyword evidence="3" id="KW-0347">Helicase</keyword>
<feature type="domain" description="NERD" evidence="1">
    <location>
        <begin position="29"/>
        <end position="85"/>
    </location>
</feature>
<dbReference type="GO" id="GO:0004386">
    <property type="term" value="F:helicase activity"/>
    <property type="evidence" value="ECO:0007669"/>
    <property type="project" value="UniProtKB-KW"/>
</dbReference>
<dbReference type="InterPro" id="IPR027417">
    <property type="entry name" value="P-loop_NTPase"/>
</dbReference>
<proteinExistence type="predicted"/>
<dbReference type="RefSeq" id="WP_344763853.1">
    <property type="nucleotide sequence ID" value="NZ_BAAAZE010000010.1"/>
</dbReference>
<organism evidence="3 4">
    <name type="scientific">Actimicrobium antarcticum</name>
    <dbReference type="NCBI Taxonomy" id="1051899"/>
    <lineage>
        <taxon>Bacteria</taxon>
        <taxon>Pseudomonadati</taxon>
        <taxon>Pseudomonadota</taxon>
        <taxon>Betaproteobacteria</taxon>
        <taxon>Burkholderiales</taxon>
        <taxon>Oxalobacteraceae</taxon>
        <taxon>Actimicrobium</taxon>
    </lineage>
</organism>
<dbReference type="Pfam" id="PF08378">
    <property type="entry name" value="NERD"/>
    <property type="match status" value="1"/>
</dbReference>
<keyword evidence="3" id="KW-0067">ATP-binding</keyword>
<protein>
    <submittedName>
        <fullName evidence="3">ATP-dependent helicase</fullName>
    </submittedName>
</protein>
<evidence type="ECO:0000313" key="4">
    <source>
        <dbReference type="Proteomes" id="UP001501353"/>
    </source>
</evidence>
<dbReference type="InterPro" id="IPR027785">
    <property type="entry name" value="UvrD-like_helicase_C"/>
</dbReference>
<dbReference type="Gene3D" id="3.40.50.300">
    <property type="entry name" value="P-loop containing nucleotide triphosphate hydrolases"/>
    <property type="match status" value="2"/>
</dbReference>
<dbReference type="SUPFAM" id="SSF52540">
    <property type="entry name" value="P-loop containing nucleoside triphosphate hydrolases"/>
    <property type="match status" value="1"/>
</dbReference>
<accession>A0ABP7TJX7</accession>
<keyword evidence="3" id="KW-0547">Nucleotide-binding</keyword>
<name>A0ABP7TJX7_9BURK</name>
<dbReference type="InterPro" id="IPR011528">
    <property type="entry name" value="NERD"/>
</dbReference>
<sequence>MTNIVPSGWRELATTGAASREIATLTRFADGLDTDYLIFHGVHWTNIEDRYSVYGEIDFIVVAPNGRVLVIEQKSGFLTETDDGLIKRYPGRTEKVHLALIRTIGTLRSRFAQTGGTLDIDYLLYCPDYRVTQPALAGLDPTRIVDASNADRLIPVIRQLLPLSDATPQRAAVSRFFNDTLRLIPDPSAMVGRADALVTRLADGLATWARQIEFTPFRLRVIGTAGSGKTQLAMAEFRAAVAAGLHPLYVCYNRPLADHMRALLGPQGRVANFHMLCDAYGREAGSTPDYSNPNTWQSMETVFDHGDVPAHWQHDVVIIDEGQDFSEDWRDAVLKLVRAPGRVLWLEDPMQNLYGRAPVDLPDWVTLRVNTNYRNPREIVDLLDAITDGHAPAIAASPFVSAGLTQFTYADGDQDALLEATKEAVTHCLSAGFARNDIVLLSFKGREKSTILKLDHLGQHALHSFTGAYDLLGNPVFRKGGLLAESVYRFKGQSAPAVIFTEIDFQELDERTIRKLFVGMTRASLKLVLVASASATKVLTRFA</sequence>
<comment type="caution">
    <text evidence="3">The sequence shown here is derived from an EMBL/GenBank/DDBJ whole genome shotgun (WGS) entry which is preliminary data.</text>
</comment>
<evidence type="ECO:0000259" key="2">
    <source>
        <dbReference type="Pfam" id="PF13538"/>
    </source>
</evidence>
<keyword evidence="4" id="KW-1185">Reference proteome</keyword>
<evidence type="ECO:0000259" key="1">
    <source>
        <dbReference type="Pfam" id="PF08378"/>
    </source>
</evidence>
<keyword evidence="3" id="KW-0378">Hydrolase</keyword>
<dbReference type="Pfam" id="PF13538">
    <property type="entry name" value="UvrD_C_2"/>
    <property type="match status" value="1"/>
</dbReference>
<gene>
    <name evidence="3" type="ORF">GCM10022212_26690</name>
</gene>
<reference evidence="4" key="1">
    <citation type="journal article" date="2019" name="Int. J. Syst. Evol. Microbiol.">
        <title>The Global Catalogue of Microorganisms (GCM) 10K type strain sequencing project: providing services to taxonomists for standard genome sequencing and annotation.</title>
        <authorList>
            <consortium name="The Broad Institute Genomics Platform"/>
            <consortium name="The Broad Institute Genome Sequencing Center for Infectious Disease"/>
            <person name="Wu L."/>
            <person name="Ma J."/>
        </authorList>
    </citation>
    <scope>NUCLEOTIDE SEQUENCE [LARGE SCALE GENOMIC DNA]</scope>
    <source>
        <strain evidence="4">JCM 16673</strain>
    </source>
</reference>
<feature type="domain" description="UvrD-like helicase C-terminal" evidence="2">
    <location>
        <begin position="483"/>
        <end position="530"/>
    </location>
</feature>
<evidence type="ECO:0000313" key="3">
    <source>
        <dbReference type="EMBL" id="GAA4027254.1"/>
    </source>
</evidence>